<evidence type="ECO:0000256" key="5">
    <source>
        <dbReference type="ARBA" id="ARBA00022989"/>
    </source>
</evidence>
<dbReference type="InterPro" id="IPR005614">
    <property type="entry name" value="NrfD-like"/>
</dbReference>
<dbReference type="RefSeq" id="WP_058490963.1">
    <property type="nucleotide sequence ID" value="NZ_LOCK01000014.1"/>
</dbReference>
<feature type="transmembrane region" description="Helical" evidence="7">
    <location>
        <begin position="279"/>
        <end position="304"/>
    </location>
</feature>
<dbReference type="Pfam" id="PF03916">
    <property type="entry name" value="NrfD"/>
    <property type="match status" value="1"/>
</dbReference>
<comment type="caution">
    <text evidence="8">The sequence shown here is derived from an EMBL/GenBank/DDBJ whole genome shotgun (WGS) entry which is preliminary data.</text>
</comment>
<feature type="transmembrane region" description="Helical" evidence="7">
    <location>
        <begin position="210"/>
        <end position="228"/>
    </location>
</feature>
<evidence type="ECO:0000313" key="8">
    <source>
        <dbReference type="EMBL" id="KTE92478.1"/>
    </source>
</evidence>
<feature type="transmembrane region" description="Helical" evidence="7">
    <location>
        <begin position="248"/>
        <end position="267"/>
    </location>
</feature>
<evidence type="ECO:0000256" key="3">
    <source>
        <dbReference type="ARBA" id="ARBA00022475"/>
    </source>
</evidence>
<organism evidence="8 9">
    <name type="scientific">Desulfitobacterium hafniense</name>
    <name type="common">Desulfitobacterium frappieri</name>
    <dbReference type="NCBI Taxonomy" id="49338"/>
    <lineage>
        <taxon>Bacteria</taxon>
        <taxon>Bacillati</taxon>
        <taxon>Bacillota</taxon>
        <taxon>Clostridia</taxon>
        <taxon>Eubacteriales</taxon>
        <taxon>Desulfitobacteriaceae</taxon>
        <taxon>Desulfitobacterium</taxon>
    </lineage>
</organism>
<dbReference type="InterPro" id="IPR052049">
    <property type="entry name" value="Electron_transfer_protein"/>
</dbReference>
<gene>
    <name evidence="8" type="ORF">AT727_19190</name>
</gene>
<reference evidence="8 9" key="1">
    <citation type="submission" date="2015-12" db="EMBL/GenBank/DDBJ databases">
        <title>Draft Genome Sequence of Desulfitobacterium hafniense Strain DH, a Sulfate-reducing Bacterium Isolated from Paddy Soils.</title>
        <authorList>
            <person name="Bao P."/>
            <person name="Zhang X."/>
            <person name="Li G."/>
        </authorList>
    </citation>
    <scope>NUCLEOTIDE SEQUENCE [LARGE SCALE GENOMIC DNA]</scope>
    <source>
        <strain evidence="8 9">DH</strain>
    </source>
</reference>
<feature type="transmembrane region" description="Helical" evidence="7">
    <location>
        <begin position="49"/>
        <end position="71"/>
    </location>
</feature>
<evidence type="ECO:0000256" key="6">
    <source>
        <dbReference type="ARBA" id="ARBA00023136"/>
    </source>
</evidence>
<dbReference type="AlphaFoldDB" id="A0A0W1JMJ2"/>
<dbReference type="OrthoDB" id="9770779at2"/>
<evidence type="ECO:0000256" key="2">
    <source>
        <dbReference type="ARBA" id="ARBA00008929"/>
    </source>
</evidence>
<evidence type="ECO:0000256" key="7">
    <source>
        <dbReference type="SAM" id="Phobius"/>
    </source>
</evidence>
<dbReference type="Gene3D" id="1.20.1630.10">
    <property type="entry name" value="Formate dehydrogenase/DMSO reductase domain"/>
    <property type="match status" value="1"/>
</dbReference>
<evidence type="ECO:0000313" key="9">
    <source>
        <dbReference type="Proteomes" id="UP000054623"/>
    </source>
</evidence>
<dbReference type="Proteomes" id="UP000054623">
    <property type="component" value="Unassembled WGS sequence"/>
</dbReference>
<dbReference type="PANTHER" id="PTHR34856:SF2">
    <property type="entry name" value="PROTEIN NRFD"/>
    <property type="match status" value="1"/>
</dbReference>
<accession>A0A0W1JMJ2</accession>
<evidence type="ECO:0000256" key="1">
    <source>
        <dbReference type="ARBA" id="ARBA00004651"/>
    </source>
</evidence>
<keyword evidence="4 7" id="KW-0812">Transmembrane</keyword>
<dbReference type="EMBL" id="LOCK01000014">
    <property type="protein sequence ID" value="KTE92478.1"/>
    <property type="molecule type" value="Genomic_DNA"/>
</dbReference>
<comment type="similarity">
    <text evidence="2">Belongs to the NrfD family.</text>
</comment>
<name>A0A0W1JMJ2_DESHA</name>
<feature type="transmembrane region" description="Helical" evidence="7">
    <location>
        <begin position="96"/>
        <end position="116"/>
    </location>
</feature>
<dbReference type="PANTHER" id="PTHR34856">
    <property type="entry name" value="PROTEIN NRFD"/>
    <property type="match status" value="1"/>
</dbReference>
<feature type="transmembrane region" description="Helical" evidence="7">
    <location>
        <begin position="137"/>
        <end position="155"/>
    </location>
</feature>
<evidence type="ECO:0000256" key="4">
    <source>
        <dbReference type="ARBA" id="ARBA00022692"/>
    </source>
</evidence>
<feature type="transmembrane region" description="Helical" evidence="7">
    <location>
        <begin position="20"/>
        <end position="42"/>
    </location>
</feature>
<keyword evidence="6 7" id="KW-0472">Membrane</keyword>
<dbReference type="GO" id="GO:0005886">
    <property type="term" value="C:plasma membrane"/>
    <property type="evidence" value="ECO:0007669"/>
    <property type="project" value="UniProtKB-SubCell"/>
</dbReference>
<protein>
    <submittedName>
        <fullName evidence="8">Oxidoreductase</fullName>
    </submittedName>
</protein>
<sequence length="305" mass="33096">MTVNDMYTFMNESNWNALVPFYFFLISISAGSLMIASLSTVFGMKQYDVIVRPAAFASLGSLILAPLFLILDLQQPMRFLYVINPLNFNIQSPMSWGGWLLILYGITLVLFAKRFITGSASAQAVAETAATASGNKSLNCILFVLALLLSAYPGFELGMIKAKALWNTQLLPVYFITTSLLAGLGMLLLVTQFTGKKELTEKFISSVKTVTISLIAISLVWILSRSMILTTSGLESQLAAQTLWKSGWFVGGELGLGLIAPLALLLFGNVSKNRTVLTVVSVLLLIGAFSMRYSLVFAGLAAVMP</sequence>
<proteinExistence type="inferred from homology"/>
<comment type="subcellular location">
    <subcellularLocation>
        <location evidence="1">Cell membrane</location>
        <topology evidence="1">Multi-pass membrane protein</topology>
    </subcellularLocation>
</comment>
<keyword evidence="3" id="KW-1003">Cell membrane</keyword>
<keyword evidence="5 7" id="KW-1133">Transmembrane helix</keyword>
<feature type="transmembrane region" description="Helical" evidence="7">
    <location>
        <begin position="170"/>
        <end position="190"/>
    </location>
</feature>